<evidence type="ECO:0000313" key="3">
    <source>
        <dbReference type="EMBL" id="PLC51145.1"/>
    </source>
</evidence>
<dbReference type="OrthoDB" id="9062832at2"/>
<evidence type="ECO:0000259" key="1">
    <source>
        <dbReference type="Pfam" id="PF00534"/>
    </source>
</evidence>
<accession>A0A2N4U7Z9</accession>
<dbReference type="Pfam" id="PF00534">
    <property type="entry name" value="Glycos_transf_1"/>
    <property type="match status" value="1"/>
</dbReference>
<organism evidence="3 4">
    <name type="scientific">Pollutimonas subterranea</name>
    <dbReference type="NCBI Taxonomy" id="2045210"/>
    <lineage>
        <taxon>Bacteria</taxon>
        <taxon>Pseudomonadati</taxon>
        <taxon>Pseudomonadota</taxon>
        <taxon>Betaproteobacteria</taxon>
        <taxon>Burkholderiales</taxon>
        <taxon>Alcaligenaceae</taxon>
        <taxon>Pollutimonas</taxon>
    </lineage>
</organism>
<dbReference type="InterPro" id="IPR028098">
    <property type="entry name" value="Glyco_trans_4-like_N"/>
</dbReference>
<dbReference type="EMBL" id="PDNW01000002">
    <property type="protein sequence ID" value="PLC51145.1"/>
    <property type="molecule type" value="Genomic_DNA"/>
</dbReference>
<dbReference type="AlphaFoldDB" id="A0A2N4U7Z9"/>
<keyword evidence="3" id="KW-0808">Transferase</keyword>
<dbReference type="Gene3D" id="3.40.50.2000">
    <property type="entry name" value="Glycogen Phosphorylase B"/>
    <property type="match status" value="2"/>
</dbReference>
<gene>
    <name evidence="3" type="ORF">CR159_02615</name>
</gene>
<dbReference type="RefSeq" id="WP_102072463.1">
    <property type="nucleotide sequence ID" value="NZ_PDNW01000002.1"/>
</dbReference>
<comment type="caution">
    <text evidence="3">The sequence shown here is derived from an EMBL/GenBank/DDBJ whole genome shotgun (WGS) entry which is preliminary data.</text>
</comment>
<feature type="domain" description="Glycosyltransferase subfamily 4-like N-terminal" evidence="2">
    <location>
        <begin position="14"/>
        <end position="166"/>
    </location>
</feature>
<evidence type="ECO:0000259" key="2">
    <source>
        <dbReference type="Pfam" id="PF13439"/>
    </source>
</evidence>
<protein>
    <submittedName>
        <fullName evidence="3">Lipopolysaccharide core biosynthesis glycosyl transferase</fullName>
    </submittedName>
</protein>
<dbReference type="Proteomes" id="UP000234190">
    <property type="component" value="Unassembled WGS sequence"/>
</dbReference>
<feature type="domain" description="Glycosyl transferase family 1" evidence="1">
    <location>
        <begin position="189"/>
        <end position="345"/>
    </location>
</feature>
<dbReference type="CDD" id="cd03801">
    <property type="entry name" value="GT4_PimA-like"/>
    <property type="match status" value="1"/>
</dbReference>
<dbReference type="GO" id="GO:0016757">
    <property type="term" value="F:glycosyltransferase activity"/>
    <property type="evidence" value="ECO:0007669"/>
    <property type="project" value="UniProtKB-ARBA"/>
</dbReference>
<name>A0A2N4U7Z9_9BURK</name>
<evidence type="ECO:0000313" key="4">
    <source>
        <dbReference type="Proteomes" id="UP000234190"/>
    </source>
</evidence>
<dbReference type="SUPFAM" id="SSF53756">
    <property type="entry name" value="UDP-Glycosyltransferase/glycogen phosphorylase"/>
    <property type="match status" value="1"/>
</dbReference>
<reference evidence="3 4" key="1">
    <citation type="submission" date="2017-10" db="EMBL/GenBank/DDBJ databases">
        <title>Two draft genome sequences of Pusillimonas sp. strains isolated from a nitrate- and radionuclide-contaminated groundwater in Russia.</title>
        <authorList>
            <person name="Grouzdev D.S."/>
            <person name="Tourova T.P."/>
            <person name="Goeva M.A."/>
            <person name="Babich T.L."/>
            <person name="Sokolova D.S."/>
            <person name="Abdullin R."/>
            <person name="Poltaraus A.B."/>
            <person name="Toshchakov S.V."/>
            <person name="Nazina T.N."/>
        </authorList>
    </citation>
    <scope>NUCLEOTIDE SEQUENCE [LARGE SCALE GENOMIC DNA]</scope>
    <source>
        <strain evidence="3 4">JR1/69-3-13</strain>
    </source>
</reference>
<dbReference type="InterPro" id="IPR001296">
    <property type="entry name" value="Glyco_trans_1"/>
</dbReference>
<sequence>MKVLITDIHHGNGGGHVTYVLNLLKGFKDDFDLTVAAPPTGRLYKSASGESGVRVLPGLYTSRPLALVKEVARLRSFLRQERFDIIHVNGGADHRHIMLASIGLRHRAAIVWTKHNTSPVSSFGHRLRARFGTDICIAVSDYVGQMLSDSRYRHSPIHVVRNGIDANAWQPADPQARQHYRQQLFGKLDDDVLVFGSTGGTDYNKGWLVLAEAISRLDSDSKSRFRMVVAGDPPSPEMRSKIKSLHVEDQIVFPGLVKDVRPVLGACDVGFVLSYREAASYACYESMAMGLPTLVSDAGGLPENIRHGMDGWIVPTGNVDLLVPVLRQALADPACLPVMGRSARERVTHRFSSSHFLGDTKKAYISACTVASNQLAPI</sequence>
<keyword evidence="4" id="KW-1185">Reference proteome</keyword>
<dbReference type="Pfam" id="PF13439">
    <property type="entry name" value="Glyco_transf_4"/>
    <property type="match status" value="1"/>
</dbReference>
<dbReference type="PANTHER" id="PTHR12526">
    <property type="entry name" value="GLYCOSYLTRANSFERASE"/>
    <property type="match status" value="1"/>
</dbReference>
<proteinExistence type="predicted"/>